<gene>
    <name evidence="1" type="ORF">KH315_00830</name>
</gene>
<organism evidence="1 2">
    <name type="scientific">Faecalibacterium prausnitzii</name>
    <dbReference type="NCBI Taxonomy" id="853"/>
    <lineage>
        <taxon>Bacteria</taxon>
        <taxon>Bacillati</taxon>
        <taxon>Bacillota</taxon>
        <taxon>Clostridia</taxon>
        <taxon>Eubacteriales</taxon>
        <taxon>Oscillospiraceae</taxon>
        <taxon>Faecalibacterium</taxon>
    </lineage>
</organism>
<sequence length="65" mass="7052">MKLSEKIAAIESGEYAVTWTTPDGSIMKAADYGPYYVVYRNGEPMGAIDSPDDLDTFAAANHYTA</sequence>
<protein>
    <submittedName>
        <fullName evidence="1">Uncharacterized protein</fullName>
    </submittedName>
</protein>
<dbReference type="EMBL" id="JAGZYH010000001">
    <property type="protein sequence ID" value="MBS6620710.1"/>
    <property type="molecule type" value="Genomic_DNA"/>
</dbReference>
<accession>A0A9E1DPE6</accession>
<dbReference type="AlphaFoldDB" id="A0A9E1DPE6"/>
<evidence type="ECO:0000313" key="1">
    <source>
        <dbReference type="EMBL" id="MBS6620710.1"/>
    </source>
</evidence>
<proteinExistence type="predicted"/>
<reference evidence="1" key="1">
    <citation type="submission" date="2021-02" db="EMBL/GenBank/DDBJ databases">
        <title>Infant gut strain persistence is associated with maternal origin, phylogeny, and functional potential including surface adhesion and iron acquisition.</title>
        <authorList>
            <person name="Lou Y.C."/>
        </authorList>
    </citation>
    <scope>NUCLEOTIDE SEQUENCE</scope>
    <source>
        <strain evidence="1">L2_039_000G1_dasL2_039_000G1_maxbin2.maxbin.077</strain>
    </source>
</reference>
<dbReference type="Proteomes" id="UP000811365">
    <property type="component" value="Unassembled WGS sequence"/>
</dbReference>
<name>A0A9E1DPE6_9FIRM</name>
<comment type="caution">
    <text evidence="1">The sequence shown here is derived from an EMBL/GenBank/DDBJ whole genome shotgun (WGS) entry which is preliminary data.</text>
</comment>
<evidence type="ECO:0000313" key="2">
    <source>
        <dbReference type="Proteomes" id="UP000811365"/>
    </source>
</evidence>